<dbReference type="EMBL" id="KB908526">
    <property type="protein sequence ID" value="EOA89078.1"/>
    <property type="molecule type" value="Genomic_DNA"/>
</dbReference>
<reference evidence="1 2" key="2">
    <citation type="journal article" date="2013" name="PLoS Genet.">
        <title>Comparative genome structure, secondary metabolite, and effector coding capacity across Cochliobolus pathogens.</title>
        <authorList>
            <person name="Condon B.J."/>
            <person name="Leng Y."/>
            <person name="Wu D."/>
            <person name="Bushley K.E."/>
            <person name="Ohm R.A."/>
            <person name="Otillar R."/>
            <person name="Martin J."/>
            <person name="Schackwitz W."/>
            <person name="Grimwood J."/>
            <person name="MohdZainudin N."/>
            <person name="Xue C."/>
            <person name="Wang R."/>
            <person name="Manning V.A."/>
            <person name="Dhillon B."/>
            <person name="Tu Z.J."/>
            <person name="Steffenson B.J."/>
            <person name="Salamov A."/>
            <person name="Sun H."/>
            <person name="Lowry S."/>
            <person name="LaButti K."/>
            <person name="Han J."/>
            <person name="Copeland A."/>
            <person name="Lindquist E."/>
            <person name="Barry K."/>
            <person name="Schmutz J."/>
            <person name="Baker S.E."/>
            <person name="Ciuffetti L.M."/>
            <person name="Grigoriev I.V."/>
            <person name="Zhong S."/>
            <person name="Turgeon B.G."/>
        </authorList>
    </citation>
    <scope>NUCLEOTIDE SEQUENCE [LARGE SCALE GENOMIC DNA]</scope>
    <source>
        <strain evidence="2">28A</strain>
    </source>
</reference>
<proteinExistence type="predicted"/>
<dbReference type="GeneID" id="19404348"/>
<gene>
    <name evidence="1" type="ORF">SETTUDRAFT_38383</name>
</gene>
<protein>
    <submittedName>
        <fullName evidence="1">Uncharacterized protein</fullName>
    </submittedName>
</protein>
<dbReference type="RefSeq" id="XP_008023347.1">
    <property type="nucleotide sequence ID" value="XM_008025156.1"/>
</dbReference>
<reference evidence="1 2" key="1">
    <citation type="journal article" date="2012" name="PLoS Pathog.">
        <title>Diverse lifestyles and strategies of plant pathogenesis encoded in the genomes of eighteen Dothideomycetes fungi.</title>
        <authorList>
            <person name="Ohm R.A."/>
            <person name="Feau N."/>
            <person name="Henrissat B."/>
            <person name="Schoch C.L."/>
            <person name="Horwitz B.A."/>
            <person name="Barry K.W."/>
            <person name="Condon B.J."/>
            <person name="Copeland A.C."/>
            <person name="Dhillon B."/>
            <person name="Glaser F."/>
            <person name="Hesse C.N."/>
            <person name="Kosti I."/>
            <person name="LaButti K."/>
            <person name="Lindquist E.A."/>
            <person name="Lucas S."/>
            <person name="Salamov A.A."/>
            <person name="Bradshaw R.E."/>
            <person name="Ciuffetti L."/>
            <person name="Hamelin R.C."/>
            <person name="Kema G.H.J."/>
            <person name="Lawrence C."/>
            <person name="Scott J.A."/>
            <person name="Spatafora J.W."/>
            <person name="Turgeon B.G."/>
            <person name="de Wit P.J.G.M."/>
            <person name="Zhong S."/>
            <person name="Goodwin S.B."/>
            <person name="Grigoriev I.V."/>
        </authorList>
    </citation>
    <scope>NUCLEOTIDE SEQUENCE [LARGE SCALE GENOMIC DNA]</scope>
    <source>
        <strain evidence="2">28A</strain>
    </source>
</reference>
<evidence type="ECO:0000313" key="2">
    <source>
        <dbReference type="Proteomes" id="UP000016935"/>
    </source>
</evidence>
<dbReference type="OrthoDB" id="3692518at2759"/>
<dbReference type="HOGENOM" id="CLU_950493_0_0_1"/>
<name>R0K7Y7_EXST2</name>
<evidence type="ECO:0000313" key="1">
    <source>
        <dbReference type="EMBL" id="EOA89078.1"/>
    </source>
</evidence>
<dbReference type="Proteomes" id="UP000016935">
    <property type="component" value="Unassembled WGS sequence"/>
</dbReference>
<accession>R0K7Y7</accession>
<keyword evidence="2" id="KW-1185">Reference proteome</keyword>
<sequence length="293" mass="33934">MSGALTFPEAFAQKMPLELKQMVFNQIAIGDTNDIEIKLADEYSQTLESPVLDLLADLKRWYPEDVYIAAIYYFTGLQFRWVFVSDHEPYRKLFRIFRKQIPIEVRERIKHIYLRRVRLASLMNQVQLLFNSLPHSDETQLPHISDYPRYLQPIVEKLPQVQGLDIFHAILLEIRSAMLLLPHAIPSLDKLDLGLEISDCLITLHSQGKLYRYSRFISQDTGTNAIDGLVITLSPLKTIANISQLNIRIIWDSNLEHDTKRIKITDKKEEYTKNSVIKALHKEIPAKSITGHV</sequence>
<organism evidence="1 2">
    <name type="scientific">Exserohilum turcicum (strain 28A)</name>
    <name type="common">Northern leaf blight fungus</name>
    <name type="synonym">Setosphaeria turcica</name>
    <dbReference type="NCBI Taxonomy" id="671987"/>
    <lineage>
        <taxon>Eukaryota</taxon>
        <taxon>Fungi</taxon>
        <taxon>Dikarya</taxon>
        <taxon>Ascomycota</taxon>
        <taxon>Pezizomycotina</taxon>
        <taxon>Dothideomycetes</taxon>
        <taxon>Pleosporomycetidae</taxon>
        <taxon>Pleosporales</taxon>
        <taxon>Pleosporineae</taxon>
        <taxon>Pleosporaceae</taxon>
        <taxon>Exserohilum</taxon>
    </lineage>
</organism>
<dbReference type="AlphaFoldDB" id="R0K7Y7"/>